<dbReference type="Proteomes" id="UP001233271">
    <property type="component" value="Chromosome 6"/>
</dbReference>
<comment type="catalytic activity">
    <reaction evidence="6 7">
        <text>beta-D-fructose 6-phosphate = dihydroxyacetone + D-glyceraldehyde 3-phosphate</text>
        <dbReference type="Rhea" id="RHEA:28002"/>
        <dbReference type="ChEBI" id="CHEBI:16016"/>
        <dbReference type="ChEBI" id="CHEBI:57634"/>
        <dbReference type="ChEBI" id="CHEBI:59776"/>
    </reaction>
</comment>
<evidence type="ECO:0000313" key="10">
    <source>
        <dbReference type="Proteomes" id="UP001233271"/>
    </source>
</evidence>
<dbReference type="Pfam" id="PF01937">
    <property type="entry name" value="ARMT1-like_dom"/>
    <property type="match status" value="1"/>
</dbReference>
<dbReference type="InterPro" id="IPR002791">
    <property type="entry name" value="ARMT1-like_metal-bd"/>
</dbReference>
<gene>
    <name evidence="9" type="primary">HRT2</name>
    <name evidence="9" type="ORF">CcaverHIS019_0605450</name>
</gene>
<dbReference type="RefSeq" id="XP_060459351.1">
    <property type="nucleotide sequence ID" value="XM_060603015.1"/>
</dbReference>
<protein>
    <recommendedName>
        <fullName evidence="7">Sugar phosphate phosphatase</fullName>
        <ecNumber evidence="7">3.1.3.-</ecNumber>
    </recommendedName>
</protein>
<comment type="cofactor">
    <cofactor evidence="7">
        <name>Mn(2+)</name>
        <dbReference type="ChEBI" id="CHEBI:29035"/>
    </cofactor>
    <cofactor evidence="7">
        <name>Ni(2+)</name>
        <dbReference type="ChEBI" id="CHEBI:49786"/>
    </cofactor>
</comment>
<dbReference type="EC" id="3.1.3.-" evidence="7"/>
<dbReference type="InterPro" id="IPR039763">
    <property type="entry name" value="ARMT1"/>
</dbReference>
<evidence type="ECO:0000313" key="9">
    <source>
        <dbReference type="EMBL" id="BEI94086.1"/>
    </source>
</evidence>
<organism evidence="9 10">
    <name type="scientific">Cutaneotrichosporon cavernicola</name>
    <dbReference type="NCBI Taxonomy" id="279322"/>
    <lineage>
        <taxon>Eukaryota</taxon>
        <taxon>Fungi</taxon>
        <taxon>Dikarya</taxon>
        <taxon>Basidiomycota</taxon>
        <taxon>Agaricomycotina</taxon>
        <taxon>Tremellomycetes</taxon>
        <taxon>Trichosporonales</taxon>
        <taxon>Trichosporonaceae</taxon>
        <taxon>Cutaneotrichosporon</taxon>
    </lineage>
</organism>
<feature type="domain" description="Damage-control phosphatase ARMT1-like metal-binding" evidence="8">
    <location>
        <begin position="26"/>
        <end position="441"/>
    </location>
</feature>
<dbReference type="AlphaFoldDB" id="A0AA48L8I0"/>
<dbReference type="Gene3D" id="1.20.930.60">
    <property type="match status" value="1"/>
</dbReference>
<keyword evidence="3 7" id="KW-0479">Metal-binding</keyword>
<evidence type="ECO:0000259" key="8">
    <source>
        <dbReference type="Pfam" id="PF01937"/>
    </source>
</evidence>
<comment type="catalytic activity">
    <reaction evidence="1 7">
        <text>beta-D-fructose 1-phosphate + H2O = D-fructose + phosphate</text>
        <dbReference type="Rhea" id="RHEA:35603"/>
        <dbReference type="ChEBI" id="CHEBI:15377"/>
        <dbReference type="ChEBI" id="CHEBI:37721"/>
        <dbReference type="ChEBI" id="CHEBI:43474"/>
        <dbReference type="ChEBI" id="CHEBI:138881"/>
    </reaction>
</comment>
<dbReference type="EMBL" id="AP028217">
    <property type="protein sequence ID" value="BEI94086.1"/>
    <property type="molecule type" value="Genomic_DNA"/>
</dbReference>
<reference evidence="9" key="1">
    <citation type="journal article" date="2023" name="BMC Genomics">
        <title>Chromosome-level genome assemblies of Cutaneotrichosporon spp. (Trichosporonales, Basidiomycota) reveal imbalanced evolution between nucleotide sequences and chromosome synteny.</title>
        <authorList>
            <person name="Kobayashi Y."/>
            <person name="Kayamori A."/>
            <person name="Aoki K."/>
            <person name="Shiwa Y."/>
            <person name="Matsutani M."/>
            <person name="Fujita N."/>
            <person name="Sugita T."/>
            <person name="Iwasaki W."/>
            <person name="Tanaka N."/>
            <person name="Takashima M."/>
        </authorList>
    </citation>
    <scope>NUCLEOTIDE SEQUENCE</scope>
    <source>
        <strain evidence="9">HIS019</strain>
    </source>
</reference>
<evidence type="ECO:0000256" key="1">
    <source>
        <dbReference type="ARBA" id="ARBA00001326"/>
    </source>
</evidence>
<dbReference type="GO" id="GO:0006974">
    <property type="term" value="P:DNA damage response"/>
    <property type="evidence" value="ECO:0007669"/>
    <property type="project" value="TreeGrafter"/>
</dbReference>
<keyword evidence="5 7" id="KW-0464">Manganese</keyword>
<evidence type="ECO:0000256" key="3">
    <source>
        <dbReference type="ARBA" id="ARBA00022723"/>
    </source>
</evidence>
<evidence type="ECO:0000256" key="5">
    <source>
        <dbReference type="ARBA" id="ARBA00023211"/>
    </source>
</evidence>
<dbReference type="KEGG" id="ccac:CcaHIS019_0605450"/>
<evidence type="ECO:0000256" key="4">
    <source>
        <dbReference type="ARBA" id="ARBA00022801"/>
    </source>
</evidence>
<sequence length="469" mass="52673">MTPTLHLPSMERYSPKDKQSFSYKTVVHRWPVILTNIVSAVVSANHELDQSETAKLAEGKEIIRKLSELKHHMGRNRVLEPIPEDGDANRACYNDELAATPEEDKRWFTMNWLFAECYLYRLLRSFFAVTTHWKSYDPFFESKAQTYKSSSGAIVHLANALNSMVANVRLQDDWEAKSSPLEMAFWEMVQADLWGNATDLSLLVDLNYADLQKLQAVGAAAQQEQATRILRDDLPRVWELLKTVKGGRVDIVLDNAGFEVYTDLILADFLVSCTPFVNTVVFHPKMIPWFVSDVLPGDFEWAIESLLNPEFFSAHANISEADTQGLIALSNRWRSHVASGAFHLSVPTSTPIGTDAPAANFWTTQYAYADLPALDPELLAELQKSDLVIFKGDLNYRKLVGDCKWPTTTPFEEALGPLNGKINLVSLRTNKADTICGLGPGIEERLDVEAPDWRVSGKYAVVSFSPRTL</sequence>
<dbReference type="SUPFAM" id="SSF111321">
    <property type="entry name" value="AF1104-like"/>
    <property type="match status" value="1"/>
</dbReference>
<dbReference type="GeneID" id="85497956"/>
<evidence type="ECO:0000256" key="2">
    <source>
        <dbReference type="ARBA" id="ARBA00009519"/>
    </source>
</evidence>
<evidence type="ECO:0000256" key="7">
    <source>
        <dbReference type="RuleBase" id="RU367030"/>
    </source>
</evidence>
<name>A0AA48L8I0_9TREE</name>
<proteinExistence type="inferred from homology"/>
<accession>A0AA48L8I0</accession>
<keyword evidence="10" id="KW-1185">Reference proteome</keyword>
<dbReference type="PANTHER" id="PTHR12260">
    <property type="entry name" value="DAMAGE-CONTROL PHOSPHATASE ARMT1"/>
    <property type="match status" value="1"/>
</dbReference>
<dbReference type="FunFam" id="1.20.930.60:FF:000002">
    <property type="entry name" value="Protein-glutamate O-methyltransferase C1393.13"/>
    <property type="match status" value="1"/>
</dbReference>
<dbReference type="Gene3D" id="3.40.50.10880">
    <property type="entry name" value="Uncharacterised protein PF01937, DUF89, domain 3"/>
    <property type="match status" value="1"/>
</dbReference>
<comment type="domain">
    <text evidence="7">Subfamily III proteins have a conserved RTxK motif about 40-50 residues from the C-terminus; the threonine may be replaced by serine or cysteine.</text>
</comment>
<dbReference type="GO" id="GO:0016791">
    <property type="term" value="F:phosphatase activity"/>
    <property type="evidence" value="ECO:0007669"/>
    <property type="project" value="TreeGrafter"/>
</dbReference>
<comment type="function">
    <text evidence="7">Metal-dependent phosphatase that shows phosphatase activity against several substrates, including fructose-1-phosphate and fructose-6-phosphate. Its preference for fructose-1-phosphate, a strong glycating agent that causes DNA damage rather than a canonical yeast metabolite, suggests a damage-control function in hexose phosphate metabolism.</text>
</comment>
<evidence type="ECO:0000256" key="6">
    <source>
        <dbReference type="ARBA" id="ARBA00048809"/>
    </source>
</evidence>
<dbReference type="InterPro" id="IPR036075">
    <property type="entry name" value="ARMT-1-like_metal-bd_sf"/>
</dbReference>
<dbReference type="GO" id="GO:0005634">
    <property type="term" value="C:nucleus"/>
    <property type="evidence" value="ECO:0007669"/>
    <property type="project" value="TreeGrafter"/>
</dbReference>
<keyword evidence="4 7" id="KW-0378">Hydrolase</keyword>
<comment type="similarity">
    <text evidence="2 7">Belongs to the damage-control phosphatase family. Sugar phosphate phosphatase III subfamily.</text>
</comment>
<dbReference type="PANTHER" id="PTHR12260:SF6">
    <property type="entry name" value="DAMAGE-CONTROL PHOSPHATASE ARMT1"/>
    <property type="match status" value="1"/>
</dbReference>
<dbReference type="GO" id="GO:0046872">
    <property type="term" value="F:metal ion binding"/>
    <property type="evidence" value="ECO:0007669"/>
    <property type="project" value="UniProtKB-UniRule"/>
</dbReference>